<keyword evidence="1" id="KW-1133">Transmembrane helix</keyword>
<name>A0A0K2V4R8_LEPSM</name>
<organism evidence="2">
    <name type="scientific">Lepeophtheirus salmonis</name>
    <name type="common">Salmon louse</name>
    <name type="synonym">Caligus salmonis</name>
    <dbReference type="NCBI Taxonomy" id="72036"/>
    <lineage>
        <taxon>Eukaryota</taxon>
        <taxon>Metazoa</taxon>
        <taxon>Ecdysozoa</taxon>
        <taxon>Arthropoda</taxon>
        <taxon>Crustacea</taxon>
        <taxon>Multicrustacea</taxon>
        <taxon>Hexanauplia</taxon>
        <taxon>Copepoda</taxon>
        <taxon>Siphonostomatoida</taxon>
        <taxon>Caligidae</taxon>
        <taxon>Lepeophtheirus</taxon>
    </lineage>
</organism>
<sequence>MYLTSFGSLGVISSSVAAAVSLSLALFSLLLELLEEEVSHISLLQVSFSESTPSSFSSAELFLEEVRWRFKVELLRESLLSSSFIPFLRLDGEFVALFIGLPLLLRKFLRVSSGSEPGLPDLLFPLPFLLSISAVGDSEYLLKGK</sequence>
<evidence type="ECO:0000256" key="1">
    <source>
        <dbReference type="SAM" id="Phobius"/>
    </source>
</evidence>
<protein>
    <submittedName>
        <fullName evidence="2">Uncharacterized protein</fullName>
    </submittedName>
</protein>
<dbReference type="AlphaFoldDB" id="A0A0K2V4R8"/>
<accession>A0A0K2V4R8</accession>
<keyword evidence="1" id="KW-0472">Membrane</keyword>
<proteinExistence type="predicted"/>
<dbReference type="EMBL" id="HACA01027949">
    <property type="protein sequence ID" value="CDW45310.1"/>
    <property type="molecule type" value="Transcribed_RNA"/>
</dbReference>
<keyword evidence="1" id="KW-0812">Transmembrane</keyword>
<reference evidence="2" key="1">
    <citation type="submission" date="2014-05" db="EMBL/GenBank/DDBJ databases">
        <authorList>
            <person name="Chronopoulou M."/>
        </authorList>
    </citation>
    <scope>NUCLEOTIDE SEQUENCE</scope>
    <source>
        <tissue evidence="2">Whole organism</tissue>
    </source>
</reference>
<evidence type="ECO:0000313" key="2">
    <source>
        <dbReference type="EMBL" id="CDW45310.1"/>
    </source>
</evidence>
<feature type="transmembrane region" description="Helical" evidence="1">
    <location>
        <begin position="6"/>
        <end position="31"/>
    </location>
</feature>